<dbReference type="PANTHER" id="PTHR11705:SF91">
    <property type="entry name" value="FI01817P-RELATED"/>
    <property type="match status" value="1"/>
</dbReference>
<evidence type="ECO:0000256" key="2">
    <source>
        <dbReference type="ARBA" id="ARBA00005988"/>
    </source>
</evidence>
<reference evidence="5" key="1">
    <citation type="journal article" date="2020" name="Cell">
        <title>Large-Scale Comparative Analyses of Tick Genomes Elucidate Their Genetic Diversity and Vector Capacities.</title>
        <authorList>
            <consortium name="Tick Genome and Microbiome Consortium (TIGMIC)"/>
            <person name="Jia N."/>
            <person name="Wang J."/>
            <person name="Shi W."/>
            <person name="Du L."/>
            <person name="Sun Y."/>
            <person name="Zhan W."/>
            <person name="Jiang J.F."/>
            <person name="Wang Q."/>
            <person name="Zhang B."/>
            <person name="Ji P."/>
            <person name="Bell-Sakyi L."/>
            <person name="Cui X.M."/>
            <person name="Yuan T.T."/>
            <person name="Jiang B.G."/>
            <person name="Yang W.F."/>
            <person name="Lam T.T."/>
            <person name="Chang Q.C."/>
            <person name="Ding S.J."/>
            <person name="Wang X.J."/>
            <person name="Zhu J.G."/>
            <person name="Ruan X.D."/>
            <person name="Zhao L."/>
            <person name="Wei J.T."/>
            <person name="Ye R.Z."/>
            <person name="Que T.C."/>
            <person name="Du C.H."/>
            <person name="Zhou Y.H."/>
            <person name="Cheng J.X."/>
            <person name="Dai P.F."/>
            <person name="Guo W.B."/>
            <person name="Han X.H."/>
            <person name="Huang E.J."/>
            <person name="Li L.F."/>
            <person name="Wei W."/>
            <person name="Gao Y.C."/>
            <person name="Liu J.Z."/>
            <person name="Shao H.Z."/>
            <person name="Wang X."/>
            <person name="Wang C.C."/>
            <person name="Yang T.C."/>
            <person name="Huo Q.B."/>
            <person name="Li W."/>
            <person name="Chen H.Y."/>
            <person name="Chen S.E."/>
            <person name="Zhou L.G."/>
            <person name="Ni X.B."/>
            <person name="Tian J.H."/>
            <person name="Sheng Y."/>
            <person name="Liu T."/>
            <person name="Pan Y.S."/>
            <person name="Xia L.Y."/>
            <person name="Li J."/>
            <person name="Zhao F."/>
            <person name="Cao W.C."/>
        </authorList>
    </citation>
    <scope>NUCLEOTIDE SEQUENCE</scope>
    <source>
        <strain evidence="5">Rmic-2018</strain>
    </source>
</reference>
<dbReference type="Proteomes" id="UP000821866">
    <property type="component" value="Chromosome 8"/>
</dbReference>
<dbReference type="SUPFAM" id="SSF53187">
    <property type="entry name" value="Zn-dependent exopeptidases"/>
    <property type="match status" value="1"/>
</dbReference>
<dbReference type="PANTHER" id="PTHR11705">
    <property type="entry name" value="PROTEASE FAMILY M14 CARBOXYPEPTIDASE A,B"/>
    <property type="match status" value="1"/>
</dbReference>
<reference evidence="5" key="2">
    <citation type="submission" date="2021-09" db="EMBL/GenBank/DDBJ databases">
        <authorList>
            <person name="Jia N."/>
            <person name="Wang J."/>
            <person name="Shi W."/>
            <person name="Du L."/>
            <person name="Sun Y."/>
            <person name="Zhan W."/>
            <person name="Jiang J."/>
            <person name="Wang Q."/>
            <person name="Zhang B."/>
            <person name="Ji P."/>
            <person name="Sakyi L.B."/>
            <person name="Cui X."/>
            <person name="Yuan T."/>
            <person name="Jiang B."/>
            <person name="Yang W."/>
            <person name="Lam T.T.-Y."/>
            <person name="Chang Q."/>
            <person name="Ding S."/>
            <person name="Wang X."/>
            <person name="Zhu J."/>
            <person name="Ruan X."/>
            <person name="Zhao L."/>
            <person name="Wei J."/>
            <person name="Que T."/>
            <person name="Du C."/>
            <person name="Cheng J."/>
            <person name="Dai P."/>
            <person name="Han X."/>
            <person name="Huang E."/>
            <person name="Gao Y."/>
            <person name="Liu J."/>
            <person name="Shao H."/>
            <person name="Ye R."/>
            <person name="Li L."/>
            <person name="Wei W."/>
            <person name="Wang X."/>
            <person name="Wang C."/>
            <person name="Huo Q."/>
            <person name="Li W."/>
            <person name="Guo W."/>
            <person name="Chen H."/>
            <person name="Chen S."/>
            <person name="Zhou L."/>
            <person name="Zhou L."/>
            <person name="Ni X."/>
            <person name="Tian J."/>
            <person name="Zhou Y."/>
            <person name="Sheng Y."/>
            <person name="Liu T."/>
            <person name="Pan Y."/>
            <person name="Xia L."/>
            <person name="Li J."/>
            <person name="Zhao F."/>
            <person name="Cao W."/>
        </authorList>
    </citation>
    <scope>NUCLEOTIDE SEQUENCE</scope>
    <source>
        <strain evidence="5">Rmic-2018</strain>
        <tissue evidence="5">Larvae</tissue>
    </source>
</reference>
<organism evidence="5 6">
    <name type="scientific">Rhipicephalus microplus</name>
    <name type="common">Cattle tick</name>
    <name type="synonym">Boophilus microplus</name>
    <dbReference type="NCBI Taxonomy" id="6941"/>
    <lineage>
        <taxon>Eukaryota</taxon>
        <taxon>Metazoa</taxon>
        <taxon>Ecdysozoa</taxon>
        <taxon>Arthropoda</taxon>
        <taxon>Chelicerata</taxon>
        <taxon>Arachnida</taxon>
        <taxon>Acari</taxon>
        <taxon>Parasitiformes</taxon>
        <taxon>Ixodida</taxon>
        <taxon>Ixodoidea</taxon>
        <taxon>Ixodidae</taxon>
        <taxon>Rhipicephalinae</taxon>
        <taxon>Rhipicephalus</taxon>
        <taxon>Boophilus</taxon>
    </lineage>
</organism>
<sequence>MSIGKSFENRDLKLVKLSSGRAKRAVWLDGGMHAREWISPATVMYILEELVSGYSNDNDTTKILDTFDVYGLPVANPDGYEYTHILNRLWRKTRSTTASFICRGADPNRNFSFKWSSGGSSSKACSEVFAGNKAFSEPETKAIANFVYARRREIMAFLTFHSYSQLWLTPWGYTALKPANYLELARAARVATAALEKVHGTKYNVGTSTSMLYIASGGSDDWALGEAQIPYAYTVELRDTGRHGFTLPRDQIVPTGEETWAGIKALLLELASKVDEGT</sequence>
<evidence type="ECO:0000313" key="6">
    <source>
        <dbReference type="Proteomes" id="UP000821866"/>
    </source>
</evidence>
<gene>
    <name evidence="5" type="ORF">HPB51_010696</name>
</gene>
<dbReference type="CDD" id="cd03860">
    <property type="entry name" value="M14_CP_A-B_like"/>
    <property type="match status" value="1"/>
</dbReference>
<dbReference type="EMBL" id="JABSTU010000010">
    <property type="protein sequence ID" value="KAH8018718.1"/>
    <property type="molecule type" value="Genomic_DNA"/>
</dbReference>
<keyword evidence="6" id="KW-1185">Reference proteome</keyword>
<dbReference type="FunFam" id="3.40.630.10:FF:000056">
    <property type="entry name" value="Zinc carboxypeptidase"/>
    <property type="match status" value="1"/>
</dbReference>
<accession>A0A9J6DA58</accession>
<dbReference type="GO" id="GO:0006508">
    <property type="term" value="P:proteolysis"/>
    <property type="evidence" value="ECO:0007669"/>
    <property type="project" value="InterPro"/>
</dbReference>
<dbReference type="InterPro" id="IPR000834">
    <property type="entry name" value="Peptidase_M14"/>
</dbReference>
<evidence type="ECO:0000256" key="1">
    <source>
        <dbReference type="ARBA" id="ARBA00001947"/>
    </source>
</evidence>
<dbReference type="SMART" id="SM00631">
    <property type="entry name" value="Zn_pept"/>
    <property type="match status" value="1"/>
</dbReference>
<dbReference type="AlphaFoldDB" id="A0A9J6DA58"/>
<evidence type="ECO:0000256" key="3">
    <source>
        <dbReference type="PROSITE-ProRule" id="PRU01379"/>
    </source>
</evidence>
<name>A0A9J6DA58_RHIMP</name>
<dbReference type="Gene3D" id="3.40.630.10">
    <property type="entry name" value="Zn peptidases"/>
    <property type="match status" value="1"/>
</dbReference>
<protein>
    <recommendedName>
        <fullName evidence="4">Peptidase M14 domain-containing protein</fullName>
    </recommendedName>
</protein>
<proteinExistence type="inferred from homology"/>
<evidence type="ECO:0000259" key="4">
    <source>
        <dbReference type="PROSITE" id="PS52035"/>
    </source>
</evidence>
<dbReference type="PRINTS" id="PR00765">
    <property type="entry name" value="CRBOXYPTASEA"/>
</dbReference>
<comment type="cofactor">
    <cofactor evidence="1">
        <name>Zn(2+)</name>
        <dbReference type="ChEBI" id="CHEBI:29105"/>
    </cofactor>
</comment>
<dbReference type="VEuPathDB" id="VectorBase:LOC119176572"/>
<feature type="active site" description="Proton donor/acceptor" evidence="3">
    <location>
        <position position="236"/>
    </location>
</feature>
<dbReference type="GO" id="GO:0008270">
    <property type="term" value="F:zinc ion binding"/>
    <property type="evidence" value="ECO:0007669"/>
    <property type="project" value="InterPro"/>
</dbReference>
<dbReference type="GO" id="GO:0005615">
    <property type="term" value="C:extracellular space"/>
    <property type="evidence" value="ECO:0007669"/>
    <property type="project" value="TreeGrafter"/>
</dbReference>
<comment type="caution">
    <text evidence="5">The sequence shown here is derived from an EMBL/GenBank/DDBJ whole genome shotgun (WGS) entry which is preliminary data.</text>
</comment>
<comment type="similarity">
    <text evidence="2 3">Belongs to the peptidase M14 family.</text>
</comment>
<evidence type="ECO:0000313" key="5">
    <source>
        <dbReference type="EMBL" id="KAH8018718.1"/>
    </source>
</evidence>
<dbReference type="GO" id="GO:0004181">
    <property type="term" value="F:metallocarboxypeptidase activity"/>
    <property type="evidence" value="ECO:0007669"/>
    <property type="project" value="InterPro"/>
</dbReference>
<dbReference type="Pfam" id="PF00246">
    <property type="entry name" value="Peptidase_M14"/>
    <property type="match status" value="1"/>
</dbReference>
<feature type="domain" description="Peptidase M14" evidence="4">
    <location>
        <begin position="1"/>
        <end position="270"/>
    </location>
</feature>
<dbReference type="PROSITE" id="PS52035">
    <property type="entry name" value="PEPTIDASE_M14"/>
    <property type="match status" value="1"/>
</dbReference>